<evidence type="ECO:0000313" key="5">
    <source>
        <dbReference type="Proteomes" id="UP001172055"/>
    </source>
</evidence>
<feature type="signal peptide" evidence="2">
    <location>
        <begin position="1"/>
        <end position="20"/>
    </location>
</feature>
<feature type="chain" id="PRO_5046942250" description="Intracellular proteinase inhibitor BsuPI domain-containing protein" evidence="2">
    <location>
        <begin position="21"/>
        <end position="166"/>
    </location>
</feature>
<gene>
    <name evidence="4" type="ORF">QWY14_13275</name>
</gene>
<sequence length="166" mass="18392">MNKKTWLLALLLLALALLLAACGTKDEGVTNEPPKDEPAEEQESTDGSSGGILAGSIGPKLEKIDEDTYRYSLKNQTEHEKTFEFTSGQRFDFSLTNEAGEQAFLFSSVASYTQAMGEETMKQAEELSYEFDIPEADLEPGTYKLEAWLTPKEGPAYKAETEYVVE</sequence>
<protein>
    <recommendedName>
        <fullName evidence="3">Intracellular proteinase inhibitor BsuPI domain-containing protein</fullName>
    </recommendedName>
</protein>
<feature type="compositionally biased region" description="Basic and acidic residues" evidence="1">
    <location>
        <begin position="26"/>
        <end position="37"/>
    </location>
</feature>
<feature type="region of interest" description="Disordered" evidence="1">
    <location>
        <begin position="26"/>
        <end position="59"/>
    </location>
</feature>
<keyword evidence="2" id="KW-0732">Signal</keyword>
<evidence type="ECO:0000259" key="3">
    <source>
        <dbReference type="Pfam" id="PF12690"/>
    </source>
</evidence>
<dbReference type="EMBL" id="JAUJWV010000002">
    <property type="protein sequence ID" value="MDN7242779.1"/>
    <property type="molecule type" value="Genomic_DNA"/>
</dbReference>
<dbReference type="Proteomes" id="UP001172055">
    <property type="component" value="Unassembled WGS sequence"/>
</dbReference>
<organism evidence="4 5">
    <name type="scientific">Planococcus shixiaomingii</name>
    <dbReference type="NCBI Taxonomy" id="3058393"/>
    <lineage>
        <taxon>Bacteria</taxon>
        <taxon>Bacillati</taxon>
        <taxon>Bacillota</taxon>
        <taxon>Bacilli</taxon>
        <taxon>Bacillales</taxon>
        <taxon>Caryophanaceae</taxon>
        <taxon>Planococcus</taxon>
    </lineage>
</organism>
<dbReference type="Gene3D" id="2.60.40.2360">
    <property type="entry name" value="Intracellular proteinase inhibitor BsuPI"/>
    <property type="match status" value="1"/>
</dbReference>
<dbReference type="RefSeq" id="WP_301724338.1">
    <property type="nucleotide sequence ID" value="NZ_JAUJWV010000002.1"/>
</dbReference>
<dbReference type="InterPro" id="IPR038144">
    <property type="entry name" value="IPI"/>
</dbReference>
<evidence type="ECO:0000313" key="4">
    <source>
        <dbReference type="EMBL" id="MDN7242779.1"/>
    </source>
</evidence>
<evidence type="ECO:0000256" key="1">
    <source>
        <dbReference type="SAM" id="MobiDB-lite"/>
    </source>
</evidence>
<comment type="caution">
    <text evidence="4">The sequence shown here is derived from an EMBL/GenBank/DDBJ whole genome shotgun (WGS) entry which is preliminary data.</text>
</comment>
<keyword evidence="5" id="KW-1185">Reference proteome</keyword>
<dbReference type="Pfam" id="PF12690">
    <property type="entry name" value="BsuPI"/>
    <property type="match status" value="1"/>
</dbReference>
<evidence type="ECO:0000256" key="2">
    <source>
        <dbReference type="SAM" id="SignalP"/>
    </source>
</evidence>
<name>A0ABT8N4X6_9BACL</name>
<proteinExistence type="predicted"/>
<feature type="domain" description="Intracellular proteinase inhibitor BsuPI" evidence="3">
    <location>
        <begin position="70"/>
        <end position="151"/>
    </location>
</feature>
<dbReference type="InterPro" id="IPR020481">
    <property type="entry name" value="Intracell_prot_inh_BsuPI"/>
</dbReference>
<reference evidence="4 5" key="1">
    <citation type="submission" date="2023-06" db="EMBL/GenBank/DDBJ databases">
        <title>Novel species in genus Planococcus.</title>
        <authorList>
            <person name="Ning S."/>
        </authorList>
    </citation>
    <scope>NUCLEOTIDE SEQUENCE [LARGE SCALE GENOMIC DNA]</scope>
    <source>
        <strain evidence="4 5">N028</strain>
    </source>
</reference>
<dbReference type="PROSITE" id="PS51257">
    <property type="entry name" value="PROKAR_LIPOPROTEIN"/>
    <property type="match status" value="1"/>
</dbReference>
<accession>A0ABT8N4X6</accession>